<proteinExistence type="inferred from homology"/>
<dbReference type="GO" id="GO:0003777">
    <property type="term" value="F:microtubule motor activity"/>
    <property type="evidence" value="ECO:0007669"/>
    <property type="project" value="InterPro"/>
</dbReference>
<reference evidence="5" key="1">
    <citation type="journal article" date="2019" name="bioRxiv">
        <title>The Genome of the Zebra Mussel, Dreissena polymorpha: A Resource for Invasive Species Research.</title>
        <authorList>
            <person name="McCartney M.A."/>
            <person name="Auch B."/>
            <person name="Kono T."/>
            <person name="Mallez S."/>
            <person name="Zhang Y."/>
            <person name="Obille A."/>
            <person name="Becker A."/>
            <person name="Abrahante J.E."/>
            <person name="Garbe J."/>
            <person name="Badalamenti J.P."/>
            <person name="Herman A."/>
            <person name="Mangelson H."/>
            <person name="Liachko I."/>
            <person name="Sullivan S."/>
            <person name="Sone E.D."/>
            <person name="Koren S."/>
            <person name="Silverstein K.A.T."/>
            <person name="Beckman K.B."/>
            <person name="Gohl D.M."/>
        </authorList>
    </citation>
    <scope>NUCLEOTIDE SEQUENCE</scope>
    <source>
        <strain evidence="5">Duluth1</strain>
        <tissue evidence="5">Whole animal</tissue>
    </source>
</reference>
<dbReference type="GO" id="GO:0008017">
    <property type="term" value="F:microtubule binding"/>
    <property type="evidence" value="ECO:0007669"/>
    <property type="project" value="InterPro"/>
</dbReference>
<dbReference type="InterPro" id="IPR036961">
    <property type="entry name" value="Kinesin_motor_dom_sf"/>
</dbReference>
<dbReference type="SUPFAM" id="SSF52540">
    <property type="entry name" value="P-loop containing nucleoside triphosphate hydrolases"/>
    <property type="match status" value="1"/>
</dbReference>
<dbReference type="PROSITE" id="PS50067">
    <property type="entry name" value="KINESIN_MOTOR_2"/>
    <property type="match status" value="1"/>
</dbReference>
<name>A0A9D4KYM7_DREPO</name>
<accession>A0A9D4KYM7</accession>
<evidence type="ECO:0000259" key="4">
    <source>
        <dbReference type="PROSITE" id="PS50067"/>
    </source>
</evidence>
<dbReference type="Gene3D" id="3.40.850.10">
    <property type="entry name" value="Kinesin motor domain"/>
    <property type="match status" value="1"/>
</dbReference>
<dbReference type="EMBL" id="JAIWYP010000003">
    <property type="protein sequence ID" value="KAH3848376.1"/>
    <property type="molecule type" value="Genomic_DNA"/>
</dbReference>
<dbReference type="GO" id="GO:0007018">
    <property type="term" value="P:microtubule-based movement"/>
    <property type="evidence" value="ECO:0007669"/>
    <property type="project" value="InterPro"/>
</dbReference>
<evidence type="ECO:0000256" key="2">
    <source>
        <dbReference type="ARBA" id="ARBA00022840"/>
    </source>
</evidence>
<evidence type="ECO:0000256" key="3">
    <source>
        <dbReference type="PROSITE-ProRule" id="PRU00283"/>
    </source>
</evidence>
<keyword evidence="2" id="KW-0067">ATP-binding</keyword>
<organism evidence="5 6">
    <name type="scientific">Dreissena polymorpha</name>
    <name type="common">Zebra mussel</name>
    <name type="synonym">Mytilus polymorpha</name>
    <dbReference type="NCBI Taxonomy" id="45954"/>
    <lineage>
        <taxon>Eukaryota</taxon>
        <taxon>Metazoa</taxon>
        <taxon>Spiralia</taxon>
        <taxon>Lophotrochozoa</taxon>
        <taxon>Mollusca</taxon>
        <taxon>Bivalvia</taxon>
        <taxon>Autobranchia</taxon>
        <taxon>Heteroconchia</taxon>
        <taxon>Euheterodonta</taxon>
        <taxon>Imparidentia</taxon>
        <taxon>Neoheterodontei</taxon>
        <taxon>Myida</taxon>
        <taxon>Dreissenoidea</taxon>
        <taxon>Dreissenidae</taxon>
        <taxon>Dreissena</taxon>
    </lineage>
</organism>
<dbReference type="Pfam" id="PF00225">
    <property type="entry name" value="Kinesin"/>
    <property type="match status" value="1"/>
</dbReference>
<dbReference type="AlphaFoldDB" id="A0A9D4KYM7"/>
<dbReference type="SMART" id="SM00129">
    <property type="entry name" value="KISc"/>
    <property type="match status" value="1"/>
</dbReference>
<dbReference type="PANTHER" id="PTHR47117:SF6">
    <property type="entry name" value="KINESIN-LIKE PROTEIN KIF16B"/>
    <property type="match status" value="1"/>
</dbReference>
<protein>
    <recommendedName>
        <fullName evidence="4">Kinesin motor domain-containing protein</fullName>
    </recommendedName>
</protein>
<reference evidence="5" key="2">
    <citation type="submission" date="2020-11" db="EMBL/GenBank/DDBJ databases">
        <authorList>
            <person name="McCartney M.A."/>
            <person name="Auch B."/>
            <person name="Kono T."/>
            <person name="Mallez S."/>
            <person name="Becker A."/>
            <person name="Gohl D.M."/>
            <person name="Silverstein K.A.T."/>
            <person name="Koren S."/>
            <person name="Bechman K.B."/>
            <person name="Herman A."/>
            <person name="Abrahante J.E."/>
            <person name="Garbe J."/>
        </authorList>
    </citation>
    <scope>NUCLEOTIDE SEQUENCE</scope>
    <source>
        <strain evidence="5">Duluth1</strain>
        <tissue evidence="5">Whole animal</tissue>
    </source>
</reference>
<evidence type="ECO:0000313" key="5">
    <source>
        <dbReference type="EMBL" id="KAH3848376.1"/>
    </source>
</evidence>
<evidence type="ECO:0000256" key="1">
    <source>
        <dbReference type="ARBA" id="ARBA00022741"/>
    </source>
</evidence>
<comment type="similarity">
    <text evidence="3">Belongs to the TRAFAC class myosin-kinesin ATPase superfamily. Kinesin family.</text>
</comment>
<keyword evidence="6" id="KW-1185">Reference proteome</keyword>
<comment type="caution">
    <text evidence="3">Lacks conserved residue(s) required for the propagation of feature annotation.</text>
</comment>
<keyword evidence="1" id="KW-0547">Nucleotide-binding</keyword>
<dbReference type="PANTHER" id="PTHR47117">
    <property type="entry name" value="STAR-RELATED LIPID TRANSFER PROTEIN 9"/>
    <property type="match status" value="1"/>
</dbReference>
<dbReference type="Proteomes" id="UP000828390">
    <property type="component" value="Unassembled WGS sequence"/>
</dbReference>
<dbReference type="InterPro" id="IPR001752">
    <property type="entry name" value="Kinesin_motor_dom"/>
</dbReference>
<feature type="domain" description="Kinesin motor" evidence="4">
    <location>
        <begin position="1"/>
        <end position="133"/>
    </location>
</feature>
<dbReference type="InterPro" id="IPR027417">
    <property type="entry name" value="P-loop_NTPase"/>
</dbReference>
<comment type="caution">
    <text evidence="5">The sequence shown here is derived from an EMBL/GenBank/DDBJ whole genome shotgun (WGS) entry which is preliminary data.</text>
</comment>
<sequence>MMGPHDDAGLIPRICQDLFHRMTDDTTSYRTDVSYLEIYNEKVRDLLKTVPGQVIHNLRVREHPKEGPYVQGLSKYVVNSYQEIEALMQRGNSVRTTASTNMNDVSSRSHAIFTIVFTQKAQDLLKRSRVPFL</sequence>
<evidence type="ECO:0000313" key="6">
    <source>
        <dbReference type="Proteomes" id="UP000828390"/>
    </source>
</evidence>
<dbReference type="GO" id="GO:0005524">
    <property type="term" value="F:ATP binding"/>
    <property type="evidence" value="ECO:0007669"/>
    <property type="project" value="UniProtKB-KW"/>
</dbReference>
<gene>
    <name evidence="5" type="ORF">DPMN_090737</name>
</gene>